<dbReference type="EMBL" id="CP012342">
    <property type="protein sequence ID" value="AKV57983.1"/>
    <property type="molecule type" value="Genomic_DNA"/>
</dbReference>
<feature type="compositionally biased region" description="Low complexity" evidence="1">
    <location>
        <begin position="38"/>
        <end position="47"/>
    </location>
</feature>
<evidence type="ECO:0000256" key="1">
    <source>
        <dbReference type="SAM" id="MobiDB-lite"/>
    </source>
</evidence>
<proteinExistence type="predicted"/>
<gene>
    <name evidence="2" type="ORF">AK829_01000</name>
</gene>
<evidence type="ECO:0000313" key="3">
    <source>
        <dbReference type="Proteomes" id="UP000060016"/>
    </source>
</evidence>
<dbReference type="AlphaFoldDB" id="A0A0K1R9B0"/>
<dbReference type="Proteomes" id="UP000060016">
    <property type="component" value="Chromosome"/>
</dbReference>
<accession>A0A0K1R9B0</accession>
<evidence type="ECO:0000313" key="2">
    <source>
        <dbReference type="EMBL" id="AKV57983.1"/>
    </source>
</evidence>
<name>A0A0K1R9B0_9CORY</name>
<protein>
    <submittedName>
        <fullName evidence="2">Uncharacterized protein</fullName>
    </submittedName>
</protein>
<dbReference type="PATRIC" id="fig|156976.3.peg.193"/>
<organism evidence="2 3">
    <name type="scientific">Corynebacterium riegelii</name>
    <dbReference type="NCBI Taxonomy" id="156976"/>
    <lineage>
        <taxon>Bacteria</taxon>
        <taxon>Bacillati</taxon>
        <taxon>Actinomycetota</taxon>
        <taxon>Actinomycetes</taxon>
        <taxon>Mycobacteriales</taxon>
        <taxon>Corynebacteriaceae</taxon>
        <taxon>Corynebacterium</taxon>
    </lineage>
</organism>
<feature type="region of interest" description="Disordered" evidence="1">
    <location>
        <begin position="24"/>
        <end position="53"/>
    </location>
</feature>
<keyword evidence="3" id="KW-1185">Reference proteome</keyword>
<sequence length="171" mass="18624">MANEDNMNAKFALDDVQVNELYAKRKSVDQGDTEESDLTSASDSSASPVEVTAEQEAQLQTLIPGPHTDLPADLAIAALKIRLDFPFGELFAEVEGKYTFAGESGELVTEKEFLEFLNAEGLVELTAYVRASFTDLAARVFRGVVVLPSFKELGLSFSTDDKVDHVDNGNQ</sequence>
<dbReference type="KEGG" id="crie:AK829_01000"/>
<reference evidence="2 3" key="1">
    <citation type="submission" date="2015-08" db="EMBL/GenBank/DDBJ databases">
        <authorList>
            <person name="Babu N.S."/>
            <person name="Beckwith C.J."/>
            <person name="Beseler K.G."/>
            <person name="Brison A."/>
            <person name="Carone J.V."/>
            <person name="Caskin T.P."/>
            <person name="Diamond M."/>
            <person name="Durham M.E."/>
            <person name="Foxe J.M."/>
            <person name="Go M."/>
            <person name="Henderson B.A."/>
            <person name="Jones I.B."/>
            <person name="McGettigan J.A."/>
            <person name="Micheletti S.J."/>
            <person name="Nasrallah M.E."/>
            <person name="Ortiz D."/>
            <person name="Piller C.R."/>
            <person name="Privatt S.R."/>
            <person name="Schneider S.L."/>
            <person name="Sharp S."/>
            <person name="Smith T.C."/>
            <person name="Stanton J.D."/>
            <person name="Ullery H.E."/>
            <person name="Wilson R.J."/>
            <person name="Serrano M.G."/>
            <person name="Buck G."/>
            <person name="Lee V."/>
            <person name="Wang Y."/>
            <person name="Carvalho R."/>
            <person name="Voegtly L."/>
            <person name="Shi R."/>
            <person name="Duckworth R."/>
            <person name="Johnson A."/>
            <person name="Loviza R."/>
            <person name="Walstead R."/>
            <person name="Shah Z."/>
            <person name="Kiflezghi M."/>
            <person name="Wade K."/>
            <person name="Ball S.L."/>
            <person name="Bradley K.W."/>
            <person name="Asai D.J."/>
            <person name="Bowman C.A."/>
            <person name="Russell D.A."/>
            <person name="Pope W.H."/>
            <person name="Jacobs-Sera D."/>
            <person name="Hendrix R.W."/>
            <person name="Hatfull G.F."/>
        </authorList>
    </citation>
    <scope>NUCLEOTIDE SEQUENCE [LARGE SCALE GENOMIC DNA]</scope>
    <source>
        <strain evidence="2 3">PUDD_83A45</strain>
    </source>
</reference>
<dbReference type="STRING" id="156976.AK829_01000"/>
<dbReference type="RefSeq" id="WP_052203477.1">
    <property type="nucleotide sequence ID" value="NZ_CP012342.1"/>
</dbReference>